<name>A0AAX0WN68_9BACT</name>
<comment type="caution">
    <text evidence="1">The sequence shown here is derived from an EMBL/GenBank/DDBJ whole genome shotgun (WGS) entry which is preliminary data.</text>
</comment>
<dbReference type="Gene3D" id="2.30.30.700">
    <property type="entry name" value="SLA1 homology domain 1"/>
    <property type="match status" value="1"/>
</dbReference>
<dbReference type="RefSeq" id="WP_102741794.1">
    <property type="nucleotide sequence ID" value="NZ_CP029697.1"/>
</dbReference>
<sequence>MSLKTKVKNGIGIFLVVLSVCCGSPLFAGLQPEEGMDLSKPRIWTAVTGHQLKAAYEGRDGNKIRLLANGGKIKTILLEKLSEADQRLLEHLTREEKRSGEAGFPDSGRNGKEHPFVGFLAEAKQKRLDGEEGVEYYQNLIDALYEEMKKHEFGYPKDFIKEDGLFNMKYLKSVHGKKKRISERVNLFTGKHLFTPSYGNEPRWEWVDQKINFVIEGDLIRLKQQDTLYAKNKEKMVEFGILINKKKRNAENYKAWYTEDSNDYLYRLEACVNSSDDGRFVIDRMNREEWLHLCAHDTKKGIFYTLKILVDENGKITIRNSEEGSFLFFATVPKNRGSKDVFAYPRNNDRLVFNSVYSIAVALGRYDRNGFLMDLETLWAGVEKRGHYINAKPSGKHDDPLNVFAERNVKDR</sequence>
<accession>A0AAX0WN68</accession>
<protein>
    <recommendedName>
        <fullName evidence="3">SLA1 homology domain-containing protein</fullName>
    </recommendedName>
</protein>
<dbReference type="EMBL" id="PJLB01000004">
    <property type="protein sequence ID" value="PND04994.1"/>
    <property type="molecule type" value="Genomic_DNA"/>
</dbReference>
<reference evidence="1 2" key="1">
    <citation type="journal article" date="2017" name="BMC Genomics">
        <title>Genome sequencing of 39 Akkermansia muciniphila isolates reveals its population structure, genomic and functional diverisity, and global distribution in mammalian gut microbiotas.</title>
        <authorList>
            <person name="Guo X."/>
            <person name="Li S."/>
            <person name="Zhang J."/>
            <person name="Wu F."/>
            <person name="Li X."/>
            <person name="Wu D."/>
            <person name="Zhang M."/>
            <person name="Ou Z."/>
            <person name="Jie Z."/>
            <person name="Yan Q."/>
            <person name="Li P."/>
            <person name="Yi J."/>
            <person name="Peng Y."/>
        </authorList>
    </citation>
    <scope>NUCLEOTIDE SEQUENCE [LARGE SCALE GENOMIC DNA]</scope>
    <source>
        <strain evidence="1 2">GP28</strain>
    </source>
</reference>
<evidence type="ECO:0000313" key="1">
    <source>
        <dbReference type="EMBL" id="PND04994.1"/>
    </source>
</evidence>
<organism evidence="1 2">
    <name type="scientific">Akkermansia muciniphila</name>
    <dbReference type="NCBI Taxonomy" id="239935"/>
    <lineage>
        <taxon>Bacteria</taxon>
        <taxon>Pseudomonadati</taxon>
        <taxon>Verrucomicrobiota</taxon>
        <taxon>Verrucomicrobiia</taxon>
        <taxon>Verrucomicrobiales</taxon>
        <taxon>Akkermansiaceae</taxon>
        <taxon>Akkermansia</taxon>
    </lineage>
</organism>
<dbReference type="AlphaFoldDB" id="A0AAX0WN68"/>
<evidence type="ECO:0000313" key="2">
    <source>
        <dbReference type="Proteomes" id="UP000236075"/>
    </source>
</evidence>
<proteinExistence type="predicted"/>
<dbReference type="Proteomes" id="UP000236075">
    <property type="component" value="Unassembled WGS sequence"/>
</dbReference>
<gene>
    <name evidence="1" type="ORF">CXT95_00785</name>
</gene>
<evidence type="ECO:0008006" key="3">
    <source>
        <dbReference type="Google" id="ProtNLM"/>
    </source>
</evidence>